<dbReference type="SMART" id="SM00740">
    <property type="entry name" value="PASTA"/>
    <property type="match status" value="1"/>
</dbReference>
<dbReference type="InterPro" id="IPR005543">
    <property type="entry name" value="PASTA_dom"/>
</dbReference>
<name>B0RAN5_CLASE</name>
<evidence type="ECO:0000259" key="2">
    <source>
        <dbReference type="PROSITE" id="PS51178"/>
    </source>
</evidence>
<dbReference type="KEGG" id="cms:CMS1462"/>
<keyword evidence="4" id="KW-1185">Reference proteome</keyword>
<evidence type="ECO:0000313" key="4">
    <source>
        <dbReference type="Proteomes" id="UP000001318"/>
    </source>
</evidence>
<dbReference type="AlphaFoldDB" id="B0RAN5"/>
<dbReference type="STRING" id="31964.CMS1462"/>
<dbReference type="PROSITE" id="PS51178">
    <property type="entry name" value="PASTA"/>
    <property type="match status" value="1"/>
</dbReference>
<protein>
    <submittedName>
        <fullName evidence="3">Peptidoglycan associated protein</fullName>
    </submittedName>
</protein>
<evidence type="ECO:0000256" key="1">
    <source>
        <dbReference type="SAM" id="MobiDB-lite"/>
    </source>
</evidence>
<sequence length="233" mass="24119">MPNADVGPEQGLGGWLRAPYARGDPGGPLTRTALTLPAAALLSALLLTGCSAADPISVPDVSGMTGTEAKNTLENAGFEVDLEADEGFVLDPANWEVVSQLPDAGDDAADGDTITLSVSKPEAEPVAEPTPAATPTEEAAPIAPAAPAVPAEPEALTSGMAMTVCDRMGKEQAPYGWDADFILDGTRMQQDGGWFLKAGVDITNAYDAEGRFTVECFVTGTEDSPTIETFNVY</sequence>
<feature type="domain" description="PASTA" evidence="2">
    <location>
        <begin position="52"/>
        <end position="120"/>
    </location>
</feature>
<organism evidence="3 4">
    <name type="scientific">Clavibacter sepedonicus</name>
    <name type="common">Clavibacter michiganensis subsp. sepedonicus</name>
    <dbReference type="NCBI Taxonomy" id="31964"/>
    <lineage>
        <taxon>Bacteria</taxon>
        <taxon>Bacillati</taxon>
        <taxon>Actinomycetota</taxon>
        <taxon>Actinomycetes</taxon>
        <taxon>Micrococcales</taxon>
        <taxon>Microbacteriaceae</taxon>
        <taxon>Clavibacter</taxon>
    </lineage>
</organism>
<accession>B0RAN5</accession>
<proteinExistence type="predicted"/>
<evidence type="ECO:0000313" key="3">
    <source>
        <dbReference type="EMBL" id="CAQ01573.1"/>
    </source>
</evidence>
<feature type="region of interest" description="Disordered" evidence="1">
    <location>
        <begin position="102"/>
        <end position="151"/>
    </location>
</feature>
<reference evidence="3 4" key="1">
    <citation type="journal article" date="2008" name="J. Bacteriol.">
        <title>Genome of the actinomycete plant pathogen Clavibacter michiganensis subsp. sepedonicus suggests recent niche adaptation.</title>
        <authorList>
            <person name="Bentley S.D."/>
            <person name="Corton C."/>
            <person name="Brown S.E."/>
            <person name="Barron A."/>
            <person name="Clark L."/>
            <person name="Doggett J."/>
            <person name="Harris B."/>
            <person name="Ormond D."/>
            <person name="Quail M.A."/>
            <person name="May G."/>
            <person name="Francis D."/>
            <person name="Knudson D."/>
            <person name="Parkhill J."/>
            <person name="Ishimaru C.A."/>
        </authorList>
    </citation>
    <scope>NUCLEOTIDE SEQUENCE [LARGE SCALE GENOMIC DNA]</scope>
    <source>
        <strain evidence="4">ATCC 33113 / DSM 20744 / JCM 9667 / LMG 2889 / ICMP 2535 / C-1</strain>
    </source>
</reference>
<dbReference type="CDD" id="cd06577">
    <property type="entry name" value="PASTA_pknB"/>
    <property type="match status" value="1"/>
</dbReference>
<dbReference type="EMBL" id="AM849034">
    <property type="protein sequence ID" value="CAQ01573.1"/>
    <property type="molecule type" value="Genomic_DNA"/>
</dbReference>
<dbReference type="Pfam" id="PF03793">
    <property type="entry name" value="PASTA"/>
    <property type="match status" value="1"/>
</dbReference>
<feature type="compositionally biased region" description="Low complexity" evidence="1">
    <location>
        <begin position="124"/>
        <end position="151"/>
    </location>
</feature>
<dbReference type="Gene3D" id="3.30.10.20">
    <property type="match status" value="1"/>
</dbReference>
<dbReference type="Proteomes" id="UP000001318">
    <property type="component" value="Chromosome"/>
</dbReference>
<gene>
    <name evidence="3" type="ordered locus">CMS1462</name>
</gene>
<dbReference type="HOGENOM" id="CLU_1188264_0_0_11"/>
<dbReference type="eggNOG" id="COG2815">
    <property type="taxonomic scope" value="Bacteria"/>
</dbReference>